<feature type="domain" description="Retrotransposon gag" evidence="1">
    <location>
        <begin position="13"/>
        <end position="104"/>
    </location>
</feature>
<sequence length="214" mass="24513">MYISGGNDRLSCKLFPRTLRGAAMQWMTMVPPRSIQTFKDLAGSFVSQFAANKVKKLEVADLFDIKQTEGESLKSYLARFNNAMVKVDDPNQKFFVKAFQKGLRAGSFSNALALRKPVNMEEIRGRAKKHRRSDRKDVRHLAKAKEDKHPMLARANEHAQRFTPLIEKWTQILREICHTSLLEYPQGAKGKVTGKDKDSWCDFHRAFGHITKDC</sequence>
<dbReference type="InterPro" id="IPR005162">
    <property type="entry name" value="Retrotrans_gag_dom"/>
</dbReference>
<reference evidence="2" key="1">
    <citation type="submission" date="2018-05" db="EMBL/GenBank/DDBJ databases">
        <title>Draft genome of Mucuna pruriens seed.</title>
        <authorList>
            <person name="Nnadi N.E."/>
            <person name="Vos R."/>
            <person name="Hasami M.H."/>
            <person name="Devisetty U.K."/>
            <person name="Aguiy J.C."/>
        </authorList>
    </citation>
    <scope>NUCLEOTIDE SEQUENCE [LARGE SCALE GENOMIC DNA]</scope>
    <source>
        <strain evidence="2">JCA_2017</strain>
    </source>
</reference>
<comment type="caution">
    <text evidence="2">The sequence shown here is derived from an EMBL/GenBank/DDBJ whole genome shotgun (WGS) entry which is preliminary data.</text>
</comment>
<proteinExistence type="predicted"/>
<dbReference type="Proteomes" id="UP000257109">
    <property type="component" value="Unassembled WGS sequence"/>
</dbReference>
<accession>A0A371EHK7</accession>
<gene>
    <name evidence="2" type="ORF">CR513_55808</name>
</gene>
<name>A0A371EHK7_MUCPR</name>
<feature type="non-terminal residue" evidence="2">
    <location>
        <position position="1"/>
    </location>
</feature>
<protein>
    <recommendedName>
        <fullName evidence="1">Retrotransposon gag domain-containing protein</fullName>
    </recommendedName>
</protein>
<evidence type="ECO:0000313" key="3">
    <source>
        <dbReference type="Proteomes" id="UP000257109"/>
    </source>
</evidence>
<dbReference type="OrthoDB" id="913711at2759"/>
<organism evidence="2 3">
    <name type="scientific">Mucuna pruriens</name>
    <name type="common">Velvet bean</name>
    <name type="synonym">Dolichos pruriens</name>
    <dbReference type="NCBI Taxonomy" id="157652"/>
    <lineage>
        <taxon>Eukaryota</taxon>
        <taxon>Viridiplantae</taxon>
        <taxon>Streptophyta</taxon>
        <taxon>Embryophyta</taxon>
        <taxon>Tracheophyta</taxon>
        <taxon>Spermatophyta</taxon>
        <taxon>Magnoliopsida</taxon>
        <taxon>eudicotyledons</taxon>
        <taxon>Gunneridae</taxon>
        <taxon>Pentapetalae</taxon>
        <taxon>rosids</taxon>
        <taxon>fabids</taxon>
        <taxon>Fabales</taxon>
        <taxon>Fabaceae</taxon>
        <taxon>Papilionoideae</taxon>
        <taxon>50 kb inversion clade</taxon>
        <taxon>NPAAA clade</taxon>
        <taxon>indigoferoid/millettioid clade</taxon>
        <taxon>Phaseoleae</taxon>
        <taxon>Mucuna</taxon>
    </lineage>
</organism>
<keyword evidence="3" id="KW-1185">Reference proteome</keyword>
<dbReference type="Pfam" id="PF03732">
    <property type="entry name" value="Retrotrans_gag"/>
    <property type="match status" value="1"/>
</dbReference>
<dbReference type="AlphaFoldDB" id="A0A371EHK7"/>
<evidence type="ECO:0000259" key="1">
    <source>
        <dbReference type="Pfam" id="PF03732"/>
    </source>
</evidence>
<evidence type="ECO:0000313" key="2">
    <source>
        <dbReference type="EMBL" id="RDX65530.1"/>
    </source>
</evidence>
<dbReference type="EMBL" id="QJKJ01013856">
    <property type="protein sequence ID" value="RDX65530.1"/>
    <property type="molecule type" value="Genomic_DNA"/>
</dbReference>
<dbReference type="PANTHER" id="PTHR33223">
    <property type="entry name" value="CCHC-TYPE DOMAIN-CONTAINING PROTEIN"/>
    <property type="match status" value="1"/>
</dbReference>
<dbReference type="PANTHER" id="PTHR33223:SF10">
    <property type="entry name" value="AMINOTRANSFERASE-LIKE PLANT MOBILE DOMAIN-CONTAINING PROTEIN"/>
    <property type="match status" value="1"/>
</dbReference>